<dbReference type="GO" id="GO:0071011">
    <property type="term" value="C:precatalytic spliceosome"/>
    <property type="evidence" value="ECO:0007669"/>
    <property type="project" value="TreeGrafter"/>
</dbReference>
<protein>
    <recommendedName>
        <fullName evidence="7">RRM domain-containing protein</fullName>
    </recommendedName>
</protein>
<feature type="compositionally biased region" description="Pro residues" evidence="6">
    <location>
        <begin position="344"/>
        <end position="353"/>
    </location>
</feature>
<dbReference type="CDD" id="cd12334">
    <property type="entry name" value="RRM1_SF3B4"/>
    <property type="match status" value="1"/>
</dbReference>
<dbReference type="FunFam" id="3.30.70.330:FF:000121">
    <property type="entry name" value="Splicing factor 3b subunit 4"/>
    <property type="match status" value="1"/>
</dbReference>
<sequence>MSGARHWEQDKEATVYIGNLDERVSDSLVWELMLQAGRIVNVHLPKDRVTQAHQGYGFVEFISEEDAEYAARIMNQVRLYGKPIRVNKASADKQKTMEVGAELFVGNLDPMVSEQVLYDTFSRFGALLSLPKVARDDANLSKGYGFVSFADFESSDGAIASMHGQYLMNKEISVQYAYKKDGKGERHGDEAERMLASQARKHNVQPQGQPLPPQLVGPGTPMMAGGMPNGDVPRLMPPSAAAPPPDYGAGRGAMPLQMLPQQPRPGPPPPTQPMAAPLAAPPPGLPARPPPSQAGYGGPPPPQGFAPPPPGFNNAAQPPTNYPPVAPAPPGFAPPPGFGGAQGAPPPLPPGFQPPGYGRGR</sequence>
<feature type="region of interest" description="Disordered" evidence="6">
    <location>
        <begin position="198"/>
        <end position="361"/>
    </location>
</feature>
<evidence type="ECO:0000256" key="5">
    <source>
        <dbReference type="PROSITE-ProRule" id="PRU00176"/>
    </source>
</evidence>
<name>A0A7H8R1C1_TALRU</name>
<feature type="compositionally biased region" description="Pro residues" evidence="6">
    <location>
        <begin position="279"/>
        <end position="311"/>
    </location>
</feature>
<keyword evidence="9" id="KW-1185">Reference proteome</keyword>
<dbReference type="AlphaFoldDB" id="A0A7H8R1C1"/>
<reference evidence="9" key="1">
    <citation type="submission" date="2020-06" db="EMBL/GenBank/DDBJ databases">
        <title>A chromosome-scale genome assembly of Talaromyces rugulosus W13939.</title>
        <authorList>
            <person name="Wang B."/>
            <person name="Guo L."/>
            <person name="Ye K."/>
            <person name="Wang L."/>
        </authorList>
    </citation>
    <scope>NUCLEOTIDE SEQUENCE [LARGE SCALE GENOMIC DNA]</scope>
    <source>
        <strain evidence="9">W13939</strain>
    </source>
</reference>
<dbReference type="SMART" id="SM00360">
    <property type="entry name" value="RRM"/>
    <property type="match status" value="2"/>
</dbReference>
<comment type="subcellular location">
    <subcellularLocation>
        <location evidence="1">Nucleus</location>
    </subcellularLocation>
</comment>
<dbReference type="EMBL" id="CP055901">
    <property type="protein sequence ID" value="QKX60119.1"/>
    <property type="molecule type" value="Genomic_DNA"/>
</dbReference>
<dbReference type="GO" id="GO:0048026">
    <property type="term" value="P:positive regulation of mRNA splicing, via spliceosome"/>
    <property type="evidence" value="ECO:0007669"/>
    <property type="project" value="TreeGrafter"/>
</dbReference>
<dbReference type="InterPro" id="IPR012677">
    <property type="entry name" value="Nucleotide-bd_a/b_plait_sf"/>
</dbReference>
<dbReference type="PANTHER" id="PTHR48030:SF3">
    <property type="entry name" value="SPLICING FACTOR 3B SUBUNIT 4"/>
    <property type="match status" value="1"/>
</dbReference>
<dbReference type="PANTHER" id="PTHR48030">
    <property type="entry name" value="SPLICING FACTOR 3B SUBUNIT 4"/>
    <property type="match status" value="1"/>
</dbReference>
<dbReference type="PRINTS" id="PR01217">
    <property type="entry name" value="PRICHEXTENSN"/>
</dbReference>
<dbReference type="InterPro" id="IPR052084">
    <property type="entry name" value="SF3B4_spliceosome_assoc"/>
</dbReference>
<dbReference type="GO" id="GO:0003723">
    <property type="term" value="F:RNA binding"/>
    <property type="evidence" value="ECO:0007669"/>
    <property type="project" value="UniProtKB-UniRule"/>
</dbReference>
<organism evidence="8 9">
    <name type="scientific">Talaromyces rugulosus</name>
    <name type="common">Penicillium rugulosum</name>
    <dbReference type="NCBI Taxonomy" id="121627"/>
    <lineage>
        <taxon>Eukaryota</taxon>
        <taxon>Fungi</taxon>
        <taxon>Dikarya</taxon>
        <taxon>Ascomycota</taxon>
        <taxon>Pezizomycotina</taxon>
        <taxon>Eurotiomycetes</taxon>
        <taxon>Eurotiomycetidae</taxon>
        <taxon>Eurotiales</taxon>
        <taxon>Trichocomaceae</taxon>
        <taxon>Talaromyces</taxon>
        <taxon>Talaromyces sect. Islandici</taxon>
    </lineage>
</organism>
<feature type="compositionally biased region" description="Pro residues" evidence="6">
    <location>
        <begin position="262"/>
        <end position="272"/>
    </location>
</feature>
<evidence type="ECO:0000313" key="8">
    <source>
        <dbReference type="EMBL" id="QKX60119.1"/>
    </source>
</evidence>
<keyword evidence="3 5" id="KW-0694">RNA-binding</keyword>
<feature type="compositionally biased region" description="Pro residues" evidence="6">
    <location>
        <begin position="320"/>
        <end position="337"/>
    </location>
</feature>
<keyword evidence="2" id="KW-0677">Repeat</keyword>
<dbReference type="OrthoDB" id="10259687at2759"/>
<dbReference type="SUPFAM" id="SSF54928">
    <property type="entry name" value="RNA-binding domain, RBD"/>
    <property type="match status" value="1"/>
</dbReference>
<keyword evidence="4" id="KW-0539">Nucleus</keyword>
<feature type="compositionally biased region" description="Low complexity" evidence="6">
    <location>
        <begin position="252"/>
        <end position="261"/>
    </location>
</feature>
<dbReference type="GO" id="GO:0005730">
    <property type="term" value="C:nucleolus"/>
    <property type="evidence" value="ECO:0007669"/>
    <property type="project" value="TreeGrafter"/>
</dbReference>
<evidence type="ECO:0000256" key="4">
    <source>
        <dbReference type="ARBA" id="ARBA00023242"/>
    </source>
</evidence>
<dbReference type="Pfam" id="PF00076">
    <property type="entry name" value="RRM_1"/>
    <property type="match status" value="2"/>
</dbReference>
<evidence type="ECO:0000256" key="6">
    <source>
        <dbReference type="SAM" id="MobiDB-lite"/>
    </source>
</evidence>
<dbReference type="FunFam" id="3.30.70.330:FF:000288">
    <property type="entry name" value="Splicing factor 3b subunit 4"/>
    <property type="match status" value="1"/>
</dbReference>
<evidence type="ECO:0000256" key="1">
    <source>
        <dbReference type="ARBA" id="ARBA00004123"/>
    </source>
</evidence>
<gene>
    <name evidence="8" type="ORF">TRUGW13939_07261</name>
</gene>
<proteinExistence type="predicted"/>
<dbReference type="Proteomes" id="UP000509510">
    <property type="component" value="Chromosome IV"/>
</dbReference>
<dbReference type="InterPro" id="IPR000504">
    <property type="entry name" value="RRM_dom"/>
</dbReference>
<feature type="domain" description="RRM" evidence="7">
    <location>
        <begin position="13"/>
        <end position="91"/>
    </location>
</feature>
<evidence type="ECO:0000259" key="7">
    <source>
        <dbReference type="PROSITE" id="PS50102"/>
    </source>
</evidence>
<accession>A0A7H8R1C1</accession>
<evidence type="ECO:0000313" key="9">
    <source>
        <dbReference type="Proteomes" id="UP000509510"/>
    </source>
</evidence>
<feature type="compositionally biased region" description="Low complexity" evidence="6">
    <location>
        <begin position="216"/>
        <end position="230"/>
    </location>
</feature>
<dbReference type="KEGG" id="trg:TRUGW13939_07261"/>
<dbReference type="PROSITE" id="PS50102">
    <property type="entry name" value="RRM"/>
    <property type="match status" value="2"/>
</dbReference>
<dbReference type="InterPro" id="IPR035979">
    <property type="entry name" value="RBD_domain_sf"/>
</dbReference>
<dbReference type="GeneID" id="55994754"/>
<evidence type="ECO:0000256" key="3">
    <source>
        <dbReference type="ARBA" id="ARBA00022884"/>
    </source>
</evidence>
<dbReference type="RefSeq" id="XP_035346296.1">
    <property type="nucleotide sequence ID" value="XM_035490403.1"/>
</dbReference>
<dbReference type="InterPro" id="IPR034158">
    <property type="entry name" value="SF3B4_RRM1"/>
</dbReference>
<dbReference type="Gene3D" id="3.30.70.330">
    <property type="match status" value="2"/>
</dbReference>
<dbReference type="GO" id="GO:0005686">
    <property type="term" value="C:U2 snRNP"/>
    <property type="evidence" value="ECO:0007669"/>
    <property type="project" value="TreeGrafter"/>
</dbReference>
<evidence type="ECO:0000256" key="2">
    <source>
        <dbReference type="ARBA" id="ARBA00022737"/>
    </source>
</evidence>
<feature type="domain" description="RRM" evidence="7">
    <location>
        <begin position="101"/>
        <end position="179"/>
    </location>
</feature>